<dbReference type="PANTHER" id="PTHR20371:SF1">
    <property type="entry name" value="ENOLASE-PHOSPHATASE E1"/>
    <property type="match status" value="1"/>
</dbReference>
<comment type="cofactor">
    <cofactor evidence="4">
        <name>Mg(2+)</name>
        <dbReference type="ChEBI" id="CHEBI:18420"/>
    </cofactor>
    <text evidence="4">Binds 1 Mg(2+) ion per subunit.</text>
</comment>
<dbReference type="GO" id="GO:0043874">
    <property type="term" value="F:acireductone synthase activity"/>
    <property type="evidence" value="ECO:0007669"/>
    <property type="project" value="UniProtKB-EC"/>
</dbReference>
<dbReference type="EC" id="3.1.3.77" evidence="4"/>
<evidence type="ECO:0000256" key="3">
    <source>
        <dbReference type="ARBA" id="ARBA00023167"/>
    </source>
</evidence>
<comment type="subunit">
    <text evidence="4">Monomer.</text>
</comment>
<dbReference type="InterPro" id="IPR023943">
    <property type="entry name" value="Enolase-ppase_E1"/>
</dbReference>
<comment type="similarity">
    <text evidence="4">Belongs to the HAD-like hydrolase superfamily. MasA/MtnC family.</text>
</comment>
<dbReference type="SFLD" id="SFLDG01129">
    <property type="entry name" value="C1.5:_HAD__Beta-PGM__Phosphata"/>
    <property type="match status" value="1"/>
</dbReference>
<dbReference type="Proteomes" id="UP001249760">
    <property type="component" value="Unassembled WGS sequence"/>
</dbReference>
<keyword evidence="3 4" id="KW-0486">Methionine biosynthesis</keyword>
<evidence type="ECO:0000256" key="1">
    <source>
        <dbReference type="ARBA" id="ARBA00022605"/>
    </source>
</evidence>
<evidence type="ECO:0000256" key="4">
    <source>
        <dbReference type="HAMAP-Rule" id="MF_01681"/>
    </source>
</evidence>
<accession>A0ABU3JLM2</accession>
<keyword evidence="2 4" id="KW-0378">Hydrolase</keyword>
<gene>
    <name evidence="4 6" type="primary">mtnC</name>
    <name evidence="6" type="ORF">QNO04_05080</name>
</gene>
<dbReference type="Gene3D" id="1.10.720.60">
    <property type="match status" value="1"/>
</dbReference>
<dbReference type="EMBL" id="JASKMA010000003">
    <property type="protein sequence ID" value="MDT6982824.1"/>
    <property type="molecule type" value="Genomic_DNA"/>
</dbReference>
<dbReference type="HAMAP" id="MF_01681">
    <property type="entry name" value="Salvage_MtnC"/>
    <property type="match status" value="1"/>
</dbReference>
<keyword evidence="4" id="KW-0460">Magnesium</keyword>
<dbReference type="InterPro" id="IPR023214">
    <property type="entry name" value="HAD_sf"/>
</dbReference>
<feature type="compositionally biased region" description="Basic and acidic residues" evidence="5">
    <location>
        <begin position="210"/>
        <end position="222"/>
    </location>
</feature>
<sequence length="243" mass="26915">MTQRFRATAVVLDIEGTTSATRHVTDVLYPYSRRRFARLLTERWDEPEVRAAVEQVRELLDEPEADARRVERALGAWLDEDRKVTPLKSLQGIIWAEGFARGDLTAHFYPDVVPVLRRWHARGARLYVYSSGSVSAQRSWFGHTPQGDLRPLVSGFFDTRTAGPKTASASYRAITAATGVPPAATLFLSDRASELDAAREAGWLTGALTRPEEPHGASDRTAHPAARSFTDIDLDLELAEGTV</sequence>
<dbReference type="Gene3D" id="3.40.50.1000">
    <property type="entry name" value="HAD superfamily/HAD-like"/>
    <property type="match status" value="1"/>
</dbReference>
<organism evidence="6 7">
    <name type="scientific">Streptomyces lusitanus</name>
    <dbReference type="NCBI Taxonomy" id="68232"/>
    <lineage>
        <taxon>Bacteria</taxon>
        <taxon>Bacillati</taxon>
        <taxon>Actinomycetota</taxon>
        <taxon>Actinomycetes</taxon>
        <taxon>Kitasatosporales</taxon>
        <taxon>Streptomycetaceae</taxon>
        <taxon>Streptomyces</taxon>
    </lineage>
</organism>
<comment type="caution">
    <text evidence="6">The sequence shown here is derived from an EMBL/GenBank/DDBJ whole genome shotgun (WGS) entry which is preliminary data.</text>
</comment>
<dbReference type="PANTHER" id="PTHR20371">
    <property type="entry name" value="ENOLASE-PHOSPHATASE E1"/>
    <property type="match status" value="1"/>
</dbReference>
<dbReference type="CDD" id="cd01629">
    <property type="entry name" value="HAD_EP"/>
    <property type="match status" value="1"/>
</dbReference>
<dbReference type="InterPro" id="IPR036412">
    <property type="entry name" value="HAD-like_sf"/>
</dbReference>
<dbReference type="NCBIfam" id="TIGR01691">
    <property type="entry name" value="enolase-ppase"/>
    <property type="match status" value="1"/>
</dbReference>
<comment type="pathway">
    <text evidence="4">Amino-acid biosynthesis; L-methionine biosynthesis via salvage pathway; L-methionine from S-methyl-5-thio-alpha-D-ribose 1-phosphate: step 4/6.</text>
</comment>
<comment type="catalytic activity">
    <reaction evidence="4">
        <text>5-methylsulfanyl-2,3-dioxopentyl phosphate + H2O = 1,2-dihydroxy-5-(methylsulfanyl)pent-1-en-3-one + phosphate</text>
        <dbReference type="Rhea" id="RHEA:21700"/>
        <dbReference type="ChEBI" id="CHEBI:15377"/>
        <dbReference type="ChEBI" id="CHEBI:43474"/>
        <dbReference type="ChEBI" id="CHEBI:49252"/>
        <dbReference type="ChEBI" id="CHEBI:58828"/>
        <dbReference type="EC" id="3.1.3.77"/>
    </reaction>
</comment>
<keyword evidence="1 4" id="KW-0028">Amino-acid biosynthesis</keyword>
<evidence type="ECO:0000256" key="2">
    <source>
        <dbReference type="ARBA" id="ARBA00022801"/>
    </source>
</evidence>
<evidence type="ECO:0000256" key="5">
    <source>
        <dbReference type="SAM" id="MobiDB-lite"/>
    </source>
</evidence>
<reference evidence="6 7" key="1">
    <citation type="submission" date="2023-05" db="EMBL/GenBank/DDBJ databases">
        <title>Streptomyces fuscus sp. nov., a brown-black pigment producing actinomyces isolated from dry sand of Sea duck farm.</title>
        <authorList>
            <person name="Xie J."/>
            <person name="Shen N."/>
        </authorList>
    </citation>
    <scope>NUCLEOTIDE SEQUENCE [LARGE SCALE GENOMIC DNA]</scope>
    <source>
        <strain evidence="6 7">CGMCC 4.1745</strain>
    </source>
</reference>
<dbReference type="RefSeq" id="WP_394306576.1">
    <property type="nucleotide sequence ID" value="NZ_JASKMA010000003.1"/>
</dbReference>
<dbReference type="SFLD" id="SFLDS00003">
    <property type="entry name" value="Haloacid_Dehalogenase"/>
    <property type="match status" value="1"/>
</dbReference>
<evidence type="ECO:0000313" key="6">
    <source>
        <dbReference type="EMBL" id="MDT6982824.1"/>
    </source>
</evidence>
<protein>
    <recommendedName>
        <fullName evidence="4">Enolase-phosphatase E1</fullName>
        <ecNumber evidence="4">3.1.3.77</ecNumber>
    </recommendedName>
    <alternativeName>
        <fullName evidence="4">2,3-diketo-5-methylthio-1-phosphopentane phosphatase</fullName>
    </alternativeName>
</protein>
<evidence type="ECO:0000313" key="7">
    <source>
        <dbReference type="Proteomes" id="UP001249760"/>
    </source>
</evidence>
<dbReference type="SUPFAM" id="SSF56784">
    <property type="entry name" value="HAD-like"/>
    <property type="match status" value="1"/>
</dbReference>
<name>A0ABU3JLM2_9ACTN</name>
<keyword evidence="7" id="KW-1185">Reference proteome</keyword>
<dbReference type="SFLD" id="SFLDG01133">
    <property type="entry name" value="C1.5.4:_Enolase-phosphatase_Li"/>
    <property type="match status" value="1"/>
</dbReference>
<proteinExistence type="inferred from homology"/>
<comment type="pathway">
    <text evidence="4">Amino-acid biosynthesis; L-methionine biosynthesis via salvage pathway; L-methionine from S-methyl-5-thio-alpha-D-ribose 1-phosphate: step 3/6.</text>
</comment>
<comment type="function">
    <text evidence="4">Bifunctional enzyme that catalyzes the enolization of 2,3-diketo-5-methylthiopentyl-1-phosphate (DK-MTP-1-P) into the intermediate 2-hydroxy-3-keto-5-methylthiopentenyl-1-phosphate (HK-MTPenyl-1-P), which is then dephosphorylated to form the acireductone 1,2-dihydroxy-3-keto-5-methylthiopentene (DHK-MTPene).</text>
</comment>
<dbReference type="Pfam" id="PF00702">
    <property type="entry name" value="Hydrolase"/>
    <property type="match status" value="1"/>
</dbReference>
<feature type="region of interest" description="Disordered" evidence="5">
    <location>
        <begin position="207"/>
        <end position="226"/>
    </location>
</feature>
<keyword evidence="4" id="KW-0479">Metal-binding</keyword>